<evidence type="ECO:0000256" key="1">
    <source>
        <dbReference type="ARBA" id="ARBA00004514"/>
    </source>
</evidence>
<feature type="compositionally biased region" description="Low complexity" evidence="3">
    <location>
        <begin position="193"/>
        <end position="209"/>
    </location>
</feature>
<evidence type="ECO:0000313" key="5">
    <source>
        <dbReference type="EMBL" id="KAJ7306245.1"/>
    </source>
</evidence>
<dbReference type="SUPFAM" id="SSF54236">
    <property type="entry name" value="Ubiquitin-like"/>
    <property type="match status" value="1"/>
</dbReference>
<name>A0AAD6Z3V1_9AGAR</name>
<organism evidence="5 6">
    <name type="scientific">Mycena albidolilacea</name>
    <dbReference type="NCBI Taxonomy" id="1033008"/>
    <lineage>
        <taxon>Eukaryota</taxon>
        <taxon>Fungi</taxon>
        <taxon>Dikarya</taxon>
        <taxon>Basidiomycota</taxon>
        <taxon>Agaricomycotina</taxon>
        <taxon>Agaricomycetes</taxon>
        <taxon>Agaricomycetidae</taxon>
        <taxon>Agaricales</taxon>
        <taxon>Marasmiineae</taxon>
        <taxon>Mycenaceae</taxon>
        <taxon>Mycena</taxon>
    </lineage>
</organism>
<comment type="caution">
    <text evidence="5">The sequence shown here is derived from an EMBL/GenBank/DDBJ whole genome shotgun (WGS) entry which is preliminary data.</text>
</comment>
<proteinExistence type="predicted"/>
<dbReference type="Gene3D" id="3.10.20.90">
    <property type="entry name" value="Phosphatidylinositol 3-kinase Catalytic Subunit, Chain A, domain 1"/>
    <property type="match status" value="1"/>
</dbReference>
<dbReference type="GO" id="GO:0071816">
    <property type="term" value="P:tail-anchored membrane protein insertion into ER membrane"/>
    <property type="evidence" value="ECO:0007669"/>
    <property type="project" value="TreeGrafter"/>
</dbReference>
<dbReference type="InterPro" id="IPR000626">
    <property type="entry name" value="Ubiquitin-like_dom"/>
</dbReference>
<dbReference type="SMART" id="SM00213">
    <property type="entry name" value="UBQ"/>
    <property type="match status" value="1"/>
</dbReference>
<dbReference type="GO" id="GO:0051087">
    <property type="term" value="F:protein-folding chaperone binding"/>
    <property type="evidence" value="ECO:0007669"/>
    <property type="project" value="TreeGrafter"/>
</dbReference>
<dbReference type="GO" id="GO:0071818">
    <property type="term" value="C:BAT3 complex"/>
    <property type="evidence" value="ECO:0007669"/>
    <property type="project" value="TreeGrafter"/>
</dbReference>
<dbReference type="EMBL" id="JARIHO010000093">
    <property type="protein sequence ID" value="KAJ7306245.1"/>
    <property type="molecule type" value="Genomic_DNA"/>
</dbReference>
<dbReference type="AlphaFoldDB" id="A0AAD6Z3V1"/>
<sequence length="296" mass="31200">MGDQAEVAFLRVYLNTLTSQPIVYKDDYQQPPENSLKKVPVLHISLPAPPRRAPAGSTSASTLTLTFKSLKPPASFTLSVHPTDSILAVKQRLAEQPNGPPVAAQRLLLKGKALADAKLVKEYPLADRDTVNLVLKAVSTPAPSDTTDITMPDAPPPTVTLSTPTPAPAGTGDRPVVSAAQAAAHPRRHTRIPSVVLSPSPSAESPSASVTDITLTLDADGDGGGLPSEEISAYHVALAEPAFWERLLEFLNTSFPSPPDAARAWEDFLRASKGTLTASEVARIRDRVGVSGMAGT</sequence>
<dbReference type="GO" id="GO:0006620">
    <property type="term" value="P:post-translational protein targeting to endoplasmic reticulum membrane"/>
    <property type="evidence" value="ECO:0007669"/>
    <property type="project" value="InterPro"/>
</dbReference>
<dbReference type="InterPro" id="IPR047154">
    <property type="entry name" value="UBL4A-like"/>
</dbReference>
<feature type="region of interest" description="Disordered" evidence="3">
    <location>
        <begin position="142"/>
        <end position="209"/>
    </location>
</feature>
<evidence type="ECO:0000256" key="2">
    <source>
        <dbReference type="ARBA" id="ARBA00022490"/>
    </source>
</evidence>
<accession>A0AAD6Z3V1</accession>
<feature type="domain" description="Ubiquitin-like" evidence="4">
    <location>
        <begin position="63"/>
        <end position="140"/>
    </location>
</feature>
<evidence type="ECO:0000313" key="6">
    <source>
        <dbReference type="Proteomes" id="UP001218218"/>
    </source>
</evidence>
<dbReference type="PANTHER" id="PTHR46555:SF1">
    <property type="entry name" value="UBIQUITIN-LIKE PROTEIN 4A"/>
    <property type="match status" value="1"/>
</dbReference>
<protein>
    <recommendedName>
        <fullName evidence="4">Ubiquitin-like domain-containing protein</fullName>
    </recommendedName>
</protein>
<keyword evidence="2" id="KW-0963">Cytoplasm</keyword>
<evidence type="ECO:0000256" key="3">
    <source>
        <dbReference type="SAM" id="MobiDB-lite"/>
    </source>
</evidence>
<keyword evidence="6" id="KW-1185">Reference proteome</keyword>
<reference evidence="5" key="1">
    <citation type="submission" date="2023-03" db="EMBL/GenBank/DDBJ databases">
        <title>Massive genome expansion in bonnet fungi (Mycena s.s.) driven by repeated elements and novel gene families across ecological guilds.</title>
        <authorList>
            <consortium name="Lawrence Berkeley National Laboratory"/>
            <person name="Harder C.B."/>
            <person name="Miyauchi S."/>
            <person name="Viragh M."/>
            <person name="Kuo A."/>
            <person name="Thoen E."/>
            <person name="Andreopoulos B."/>
            <person name="Lu D."/>
            <person name="Skrede I."/>
            <person name="Drula E."/>
            <person name="Henrissat B."/>
            <person name="Morin E."/>
            <person name="Kohler A."/>
            <person name="Barry K."/>
            <person name="LaButti K."/>
            <person name="Morin E."/>
            <person name="Salamov A."/>
            <person name="Lipzen A."/>
            <person name="Mereny Z."/>
            <person name="Hegedus B."/>
            <person name="Baldrian P."/>
            <person name="Stursova M."/>
            <person name="Weitz H."/>
            <person name="Taylor A."/>
            <person name="Grigoriev I.V."/>
            <person name="Nagy L.G."/>
            <person name="Martin F."/>
            <person name="Kauserud H."/>
        </authorList>
    </citation>
    <scope>NUCLEOTIDE SEQUENCE</scope>
    <source>
        <strain evidence="5">CBHHK002</strain>
    </source>
</reference>
<comment type="subcellular location">
    <subcellularLocation>
        <location evidence="1">Cytoplasm</location>
        <location evidence="1">Cytosol</location>
    </subcellularLocation>
</comment>
<gene>
    <name evidence="5" type="ORF">DFH08DRAFT_902064</name>
</gene>
<dbReference type="PROSITE" id="PS50053">
    <property type="entry name" value="UBIQUITIN_2"/>
    <property type="match status" value="1"/>
</dbReference>
<dbReference type="InterPro" id="IPR029071">
    <property type="entry name" value="Ubiquitin-like_domsf"/>
</dbReference>
<evidence type="ECO:0000259" key="4">
    <source>
        <dbReference type="PROSITE" id="PS50053"/>
    </source>
</evidence>
<dbReference type="Pfam" id="PF00240">
    <property type="entry name" value="ubiquitin"/>
    <property type="match status" value="1"/>
</dbReference>
<dbReference type="Proteomes" id="UP001218218">
    <property type="component" value="Unassembled WGS sequence"/>
</dbReference>
<dbReference type="PANTHER" id="PTHR46555">
    <property type="entry name" value="UBIQUITIN-LIKE PROTEIN 4A"/>
    <property type="match status" value="1"/>
</dbReference>